<protein>
    <submittedName>
        <fullName evidence="1">Uncharacterized protein</fullName>
    </submittedName>
</protein>
<reference evidence="1" key="1">
    <citation type="submission" date="2022-08" db="EMBL/GenBank/DDBJ databases">
        <authorList>
            <person name="Gutierrez-Valencia J."/>
        </authorList>
    </citation>
    <scope>NUCLEOTIDE SEQUENCE</scope>
</reference>
<dbReference type="AlphaFoldDB" id="A0AAV0LEP6"/>
<comment type="caution">
    <text evidence="1">The sequence shown here is derived from an EMBL/GenBank/DDBJ whole genome shotgun (WGS) entry which is preliminary data.</text>
</comment>
<proteinExistence type="predicted"/>
<accession>A0AAV0LEP6</accession>
<evidence type="ECO:0000313" key="1">
    <source>
        <dbReference type="EMBL" id="CAI0431894.1"/>
    </source>
</evidence>
<dbReference type="EMBL" id="CAMGYJ010000006">
    <property type="protein sequence ID" value="CAI0431894.1"/>
    <property type="molecule type" value="Genomic_DNA"/>
</dbReference>
<name>A0AAV0LEP6_9ROSI</name>
<sequence>MDSGNLLIVSRSIKPVRSPLLEQEVIGSEMSGNFGWSSLVEPLVGQWILRVQRGLQEDADQRIVVLHLTTTKVVRCLEQGMNTCVRWMIPW</sequence>
<gene>
    <name evidence="1" type="ORF">LITE_LOCUS23206</name>
</gene>
<keyword evidence="2" id="KW-1185">Reference proteome</keyword>
<evidence type="ECO:0000313" key="2">
    <source>
        <dbReference type="Proteomes" id="UP001154282"/>
    </source>
</evidence>
<organism evidence="1 2">
    <name type="scientific">Linum tenue</name>
    <dbReference type="NCBI Taxonomy" id="586396"/>
    <lineage>
        <taxon>Eukaryota</taxon>
        <taxon>Viridiplantae</taxon>
        <taxon>Streptophyta</taxon>
        <taxon>Embryophyta</taxon>
        <taxon>Tracheophyta</taxon>
        <taxon>Spermatophyta</taxon>
        <taxon>Magnoliopsida</taxon>
        <taxon>eudicotyledons</taxon>
        <taxon>Gunneridae</taxon>
        <taxon>Pentapetalae</taxon>
        <taxon>rosids</taxon>
        <taxon>fabids</taxon>
        <taxon>Malpighiales</taxon>
        <taxon>Linaceae</taxon>
        <taxon>Linum</taxon>
    </lineage>
</organism>
<dbReference type="Proteomes" id="UP001154282">
    <property type="component" value="Unassembled WGS sequence"/>
</dbReference>